<dbReference type="Pfam" id="PF00294">
    <property type="entry name" value="PfkB"/>
    <property type="match status" value="1"/>
</dbReference>
<evidence type="ECO:0000256" key="2">
    <source>
        <dbReference type="ARBA" id="ARBA00022777"/>
    </source>
</evidence>
<gene>
    <name evidence="4" type="ORF">INF28_09715</name>
</gene>
<organism evidence="4 5">
    <name type="scientific">Ructibacterium gallinarum</name>
    <dbReference type="NCBI Taxonomy" id="2779355"/>
    <lineage>
        <taxon>Bacteria</taxon>
        <taxon>Bacillati</taxon>
        <taxon>Bacillota</taxon>
        <taxon>Clostridia</taxon>
        <taxon>Eubacteriales</taxon>
        <taxon>Oscillospiraceae</taxon>
        <taxon>Ructibacterium</taxon>
    </lineage>
</organism>
<keyword evidence="5" id="KW-1185">Reference proteome</keyword>
<protein>
    <recommendedName>
        <fullName evidence="3">Carbohydrate kinase PfkB domain-containing protein</fullName>
    </recommendedName>
</protein>
<feature type="domain" description="Carbohydrate kinase PfkB" evidence="3">
    <location>
        <begin position="18"/>
        <end position="287"/>
    </location>
</feature>
<dbReference type="AlphaFoldDB" id="A0A9D5R9Q2"/>
<accession>A0A9D5R9Q2</accession>
<dbReference type="InterPro" id="IPR052562">
    <property type="entry name" value="Ketohexokinase-related"/>
</dbReference>
<dbReference type="PANTHER" id="PTHR42774">
    <property type="entry name" value="PHOSPHOTRANSFERASE SYSTEM TRANSPORT PROTEIN"/>
    <property type="match status" value="1"/>
</dbReference>
<keyword evidence="1" id="KW-0808">Transferase</keyword>
<keyword evidence="2" id="KW-0418">Kinase</keyword>
<dbReference type="InterPro" id="IPR002173">
    <property type="entry name" value="Carboh/pur_kinase_PfkB_CS"/>
</dbReference>
<evidence type="ECO:0000313" key="4">
    <source>
        <dbReference type="EMBL" id="MBE5040734.1"/>
    </source>
</evidence>
<dbReference type="PROSITE" id="PS00584">
    <property type="entry name" value="PFKB_KINASES_2"/>
    <property type="match status" value="1"/>
</dbReference>
<name>A0A9D5R9Q2_9FIRM</name>
<reference evidence="4" key="1">
    <citation type="submission" date="2020-10" db="EMBL/GenBank/DDBJ databases">
        <title>ChiBAC.</title>
        <authorList>
            <person name="Zenner C."/>
            <person name="Hitch T.C.A."/>
            <person name="Clavel T."/>
        </authorList>
    </citation>
    <scope>NUCLEOTIDE SEQUENCE</scope>
    <source>
        <strain evidence="4">DSM 107454</strain>
    </source>
</reference>
<comment type="caution">
    <text evidence="4">The sequence shown here is derived from an EMBL/GenBank/DDBJ whole genome shotgun (WGS) entry which is preliminary data.</text>
</comment>
<dbReference type="InterPro" id="IPR029056">
    <property type="entry name" value="Ribokinase-like"/>
</dbReference>
<dbReference type="Proteomes" id="UP000806542">
    <property type="component" value="Unassembled WGS sequence"/>
</dbReference>
<dbReference type="GO" id="GO:0016301">
    <property type="term" value="F:kinase activity"/>
    <property type="evidence" value="ECO:0007669"/>
    <property type="project" value="UniProtKB-KW"/>
</dbReference>
<sequence>MINIVGIGANVYDTLVTLPCYPDEDTKMRASEIKVSGGGPCATGLTAASRLGESTAFLGCLSDDAASRFLADDFEKYGVSREYIVSEPGYQAFTSYIWLSEKTVSRTCVFDKGNIPPLVLNEKQKQGIQKAKMLMVDGNELSAAIEGAALARKSGTKVLYDAGGLYSGIASLLPMADYLIPSQEFALGYTGAESAEEAAKKLFAQYQPRVVVITQGKEGGILFDGETVSAYPAFPVSAVDSNGAGDVFHGAFAFAVVRGMDYYKACVFSSAVSAIKCTRLGARQGVPAYEEVIQFLKERGYHEFEKNME</sequence>
<evidence type="ECO:0000256" key="1">
    <source>
        <dbReference type="ARBA" id="ARBA00022679"/>
    </source>
</evidence>
<dbReference type="PANTHER" id="PTHR42774:SF3">
    <property type="entry name" value="KETOHEXOKINASE"/>
    <property type="match status" value="1"/>
</dbReference>
<proteinExistence type="predicted"/>
<dbReference type="Gene3D" id="3.40.1190.20">
    <property type="match status" value="1"/>
</dbReference>
<evidence type="ECO:0000259" key="3">
    <source>
        <dbReference type="Pfam" id="PF00294"/>
    </source>
</evidence>
<dbReference type="InterPro" id="IPR011611">
    <property type="entry name" value="PfkB_dom"/>
</dbReference>
<dbReference type="EMBL" id="JADCKB010000021">
    <property type="protein sequence ID" value="MBE5040734.1"/>
    <property type="molecule type" value="Genomic_DNA"/>
</dbReference>
<dbReference type="SUPFAM" id="SSF53613">
    <property type="entry name" value="Ribokinase-like"/>
    <property type="match status" value="1"/>
</dbReference>
<dbReference type="RefSeq" id="WP_226393287.1">
    <property type="nucleotide sequence ID" value="NZ_JADCKB010000021.1"/>
</dbReference>
<evidence type="ECO:0000313" key="5">
    <source>
        <dbReference type="Proteomes" id="UP000806542"/>
    </source>
</evidence>